<gene>
    <name evidence="2" type="ORF">SE17_24365</name>
</gene>
<name>A0A0N8PRU3_9CHLR</name>
<sequence length="315" mass="33809">MSITVVRRLYQYAAAFLGLQLCATGLRGLLTQLLEPLFATAAIGAASTDAFRLSLNIALLLVGLPLWALHWWLVQRAAHAHDEQHARLRRLYAYLTLGVAAIACLIGLSALLGALLGGLLWSGADTRAAGSTGALLVYGAIWLYHWRVFGTDRNEVEVTGGSATLRRWYLTVVLSISLFALALAAIGVVRELLLATQPAFGVSPGLRMRAGELLAALLLWLPHQLWWRRLPREATPLRADELRSALRQVYLGLAVTITAVAALGGLAGLLYQALLAGFGGALWSALLNDQADAIATALVAAPLWLFHRAELAAEA</sequence>
<accession>A0A0N8PRU3</accession>
<feature type="domain" description="DUF5671" evidence="1">
    <location>
        <begin position="213"/>
        <end position="301"/>
    </location>
</feature>
<evidence type="ECO:0000259" key="1">
    <source>
        <dbReference type="Pfam" id="PF18920"/>
    </source>
</evidence>
<proteinExistence type="predicted"/>
<feature type="domain" description="DUF5671" evidence="1">
    <location>
        <begin position="8"/>
        <end position="121"/>
    </location>
</feature>
<organism evidence="2 3">
    <name type="scientific">Kouleothrix aurantiaca</name>
    <dbReference type="NCBI Taxonomy" id="186479"/>
    <lineage>
        <taxon>Bacteria</taxon>
        <taxon>Bacillati</taxon>
        <taxon>Chloroflexota</taxon>
        <taxon>Chloroflexia</taxon>
        <taxon>Chloroflexales</taxon>
        <taxon>Roseiflexineae</taxon>
        <taxon>Roseiflexaceae</taxon>
        <taxon>Kouleothrix</taxon>
    </lineage>
</organism>
<evidence type="ECO:0000313" key="3">
    <source>
        <dbReference type="Proteomes" id="UP000050509"/>
    </source>
</evidence>
<feature type="non-terminal residue" evidence="2">
    <location>
        <position position="315"/>
    </location>
</feature>
<dbReference type="Proteomes" id="UP000050509">
    <property type="component" value="Unassembled WGS sequence"/>
</dbReference>
<reference evidence="2 3" key="1">
    <citation type="submission" date="2015-09" db="EMBL/GenBank/DDBJ databases">
        <title>Draft genome sequence of Kouleothrix aurantiaca JCM 19913.</title>
        <authorList>
            <person name="Hemp J."/>
        </authorList>
    </citation>
    <scope>NUCLEOTIDE SEQUENCE [LARGE SCALE GENOMIC DNA]</scope>
    <source>
        <strain evidence="2 3">COM-B</strain>
    </source>
</reference>
<dbReference type="InterPro" id="IPR043728">
    <property type="entry name" value="DUF5671"/>
</dbReference>
<evidence type="ECO:0000313" key="2">
    <source>
        <dbReference type="EMBL" id="KPV50885.1"/>
    </source>
</evidence>
<dbReference type="Pfam" id="PF18920">
    <property type="entry name" value="DUF5671"/>
    <property type="match status" value="2"/>
</dbReference>
<dbReference type="EMBL" id="LJCR01001171">
    <property type="protein sequence ID" value="KPV50885.1"/>
    <property type="molecule type" value="Genomic_DNA"/>
</dbReference>
<keyword evidence="3" id="KW-1185">Reference proteome</keyword>
<comment type="caution">
    <text evidence="2">The sequence shown here is derived from an EMBL/GenBank/DDBJ whole genome shotgun (WGS) entry which is preliminary data.</text>
</comment>
<dbReference type="AlphaFoldDB" id="A0A0N8PRU3"/>
<protein>
    <recommendedName>
        <fullName evidence="1">DUF5671 domain-containing protein</fullName>
    </recommendedName>
</protein>